<dbReference type="HOGENOM" id="CLU_3185970_0_0_10"/>
<evidence type="ECO:0000313" key="2">
    <source>
        <dbReference type="Proteomes" id="UP000027616"/>
    </source>
</evidence>
<name>A0A060RCT4_9BACT</name>
<dbReference type="AlphaFoldDB" id="A0A060RCT4"/>
<proteinExistence type="predicted"/>
<accession>A0A060RCT4</accession>
<gene>
    <name evidence="1" type="ORF">BN938_1556</name>
</gene>
<sequence>MPVEREKYDLRLVRGNVNLAQGRFITKAEADAIVEKFIQMEIPYKQ</sequence>
<dbReference type="Proteomes" id="UP000027616">
    <property type="component" value="Chromosome I"/>
</dbReference>
<dbReference type="STRING" id="1433126.BN938_1556"/>
<evidence type="ECO:0000313" key="1">
    <source>
        <dbReference type="EMBL" id="CDN31643.1"/>
    </source>
</evidence>
<protein>
    <submittedName>
        <fullName evidence="1">Uncharacterized protein</fullName>
    </submittedName>
</protein>
<keyword evidence="2" id="KW-1185">Reference proteome</keyword>
<reference evidence="1 2" key="1">
    <citation type="journal article" date="2015" name="Genome Announc.">
        <title>Complete Genome Sequence of the Novel Leech Symbiont Mucinivorans hirudinis M3T.</title>
        <authorList>
            <person name="Nelson M.C."/>
            <person name="Bomar L."/>
            <person name="Graf J."/>
        </authorList>
    </citation>
    <scope>NUCLEOTIDE SEQUENCE [LARGE SCALE GENOMIC DNA]</scope>
    <source>
        <strain evidence="2">M3</strain>
    </source>
</reference>
<dbReference type="KEGG" id="rbc:BN938_1556"/>
<dbReference type="EMBL" id="HG934468">
    <property type="protein sequence ID" value="CDN31643.1"/>
    <property type="molecule type" value="Genomic_DNA"/>
</dbReference>
<organism evidence="1 2">
    <name type="scientific">Mucinivorans hirudinis</name>
    <dbReference type="NCBI Taxonomy" id="1433126"/>
    <lineage>
        <taxon>Bacteria</taxon>
        <taxon>Pseudomonadati</taxon>
        <taxon>Bacteroidota</taxon>
        <taxon>Bacteroidia</taxon>
        <taxon>Bacteroidales</taxon>
        <taxon>Rikenellaceae</taxon>
        <taxon>Mucinivorans</taxon>
    </lineage>
</organism>